<dbReference type="SUPFAM" id="SSF56672">
    <property type="entry name" value="DNA/RNA polymerases"/>
    <property type="match status" value="1"/>
</dbReference>
<accession>A0A8H7RUT6</accession>
<name>A0A8H7RUT6_9FUNG</name>
<dbReference type="InterPro" id="IPR043502">
    <property type="entry name" value="DNA/RNA_pol_sf"/>
</dbReference>
<gene>
    <name evidence="1" type="ORF">INT45_012442</name>
</gene>
<dbReference type="EMBL" id="JAEPRB010000287">
    <property type="protein sequence ID" value="KAG2217586.1"/>
    <property type="molecule type" value="Genomic_DNA"/>
</dbReference>
<keyword evidence="2" id="KW-1185">Reference proteome</keyword>
<protein>
    <recommendedName>
        <fullName evidence="3">Reverse transcriptase domain-containing protein</fullName>
    </recommendedName>
</protein>
<evidence type="ECO:0000313" key="1">
    <source>
        <dbReference type="EMBL" id="KAG2217586.1"/>
    </source>
</evidence>
<proteinExistence type="predicted"/>
<organism evidence="1 2">
    <name type="scientific">Circinella minor</name>
    <dbReference type="NCBI Taxonomy" id="1195481"/>
    <lineage>
        <taxon>Eukaryota</taxon>
        <taxon>Fungi</taxon>
        <taxon>Fungi incertae sedis</taxon>
        <taxon>Mucoromycota</taxon>
        <taxon>Mucoromycotina</taxon>
        <taxon>Mucoromycetes</taxon>
        <taxon>Mucorales</taxon>
        <taxon>Lichtheimiaceae</taxon>
        <taxon>Circinella</taxon>
    </lineage>
</organism>
<dbReference type="OrthoDB" id="417908at2759"/>
<sequence length="162" mass="18244">MIVHCHNPLKLHATLKAGTSEAAAQERHYKGSINGRPNKNRPDINTTILSLLLYADDMVLLGSPKDITKLLHVAERHFLEYGYRWHPDKCAIIEPPPNLNDESASIISTCQSPSSDYFLYGERLPKVQQFQYLGLPFNHNGINSDQLIHQRITKATGNMALL</sequence>
<comment type="caution">
    <text evidence="1">The sequence shown here is derived from an EMBL/GenBank/DDBJ whole genome shotgun (WGS) entry which is preliminary data.</text>
</comment>
<evidence type="ECO:0008006" key="3">
    <source>
        <dbReference type="Google" id="ProtNLM"/>
    </source>
</evidence>
<evidence type="ECO:0000313" key="2">
    <source>
        <dbReference type="Proteomes" id="UP000646827"/>
    </source>
</evidence>
<reference evidence="1 2" key="1">
    <citation type="submission" date="2020-12" db="EMBL/GenBank/DDBJ databases">
        <title>Metabolic potential, ecology and presence of endohyphal bacteria is reflected in genomic diversity of Mucoromycotina.</title>
        <authorList>
            <person name="Muszewska A."/>
            <person name="Okrasinska A."/>
            <person name="Steczkiewicz K."/>
            <person name="Drgas O."/>
            <person name="Orlowska M."/>
            <person name="Perlinska-Lenart U."/>
            <person name="Aleksandrzak-Piekarczyk T."/>
            <person name="Szatraj K."/>
            <person name="Zielenkiewicz U."/>
            <person name="Pilsyk S."/>
            <person name="Malc E."/>
            <person name="Mieczkowski P."/>
            <person name="Kruszewska J.S."/>
            <person name="Biernat P."/>
            <person name="Pawlowska J."/>
        </authorList>
    </citation>
    <scope>NUCLEOTIDE SEQUENCE [LARGE SCALE GENOMIC DNA]</scope>
    <source>
        <strain evidence="1 2">CBS 142.35</strain>
    </source>
</reference>
<dbReference type="AlphaFoldDB" id="A0A8H7RUT6"/>
<dbReference type="Proteomes" id="UP000646827">
    <property type="component" value="Unassembled WGS sequence"/>
</dbReference>